<keyword evidence="12 14" id="KW-0378">Hydrolase</keyword>
<keyword evidence="13 14" id="KW-0464">Manganese</keyword>
<evidence type="ECO:0000256" key="5">
    <source>
        <dbReference type="ARBA" id="ARBA00007383"/>
    </source>
</evidence>
<dbReference type="NCBIfam" id="NF000595">
    <property type="entry name" value="PRK00015.1-3"/>
    <property type="match status" value="1"/>
</dbReference>
<evidence type="ECO:0000313" key="18">
    <source>
        <dbReference type="EMBL" id="KPH77030.1"/>
    </source>
</evidence>
<comment type="caution">
    <text evidence="18">The sequence shown here is derived from an EMBL/GenBank/DDBJ whole genome shotgun (WGS) entry which is preliminary data.</text>
</comment>
<dbReference type="SUPFAM" id="SSF53098">
    <property type="entry name" value="Ribonuclease H-like"/>
    <property type="match status" value="1"/>
</dbReference>
<dbReference type="EMBL" id="LGTK01000010">
    <property type="protein sequence ID" value="KPH77030.1"/>
    <property type="molecule type" value="Genomic_DNA"/>
</dbReference>
<comment type="function">
    <text evidence="3 14 16">Endonuclease that specifically degrades the RNA of RNA-DNA hybrids.</text>
</comment>
<dbReference type="Pfam" id="PF01351">
    <property type="entry name" value="RNase_HII"/>
    <property type="match status" value="1"/>
</dbReference>
<organism evidence="18 19">
    <name type="scientific">Oceanobacillus caeni</name>
    <dbReference type="NCBI Taxonomy" id="405946"/>
    <lineage>
        <taxon>Bacteria</taxon>
        <taxon>Bacillati</taxon>
        <taxon>Bacillota</taxon>
        <taxon>Bacilli</taxon>
        <taxon>Bacillales</taxon>
        <taxon>Bacillaceae</taxon>
        <taxon>Oceanobacillus</taxon>
    </lineage>
</organism>
<dbReference type="PANTHER" id="PTHR10954">
    <property type="entry name" value="RIBONUCLEASE H2 SUBUNIT A"/>
    <property type="match status" value="1"/>
</dbReference>
<dbReference type="RefSeq" id="WP_047186032.1">
    <property type="nucleotide sequence ID" value="NZ_JAHHXM010000005.1"/>
</dbReference>
<dbReference type="InterPro" id="IPR012337">
    <property type="entry name" value="RNaseH-like_sf"/>
</dbReference>
<evidence type="ECO:0000256" key="3">
    <source>
        <dbReference type="ARBA" id="ARBA00004065"/>
    </source>
</evidence>
<accession>A0ABR5MLK8</accession>
<comment type="subcellular location">
    <subcellularLocation>
        <location evidence="4 14">Cytoplasm</location>
    </subcellularLocation>
</comment>
<dbReference type="PROSITE" id="PS51975">
    <property type="entry name" value="RNASE_H_2"/>
    <property type="match status" value="1"/>
</dbReference>
<dbReference type="PANTHER" id="PTHR10954:SF18">
    <property type="entry name" value="RIBONUCLEASE HII"/>
    <property type="match status" value="1"/>
</dbReference>
<keyword evidence="11 14" id="KW-0255">Endonuclease</keyword>
<evidence type="ECO:0000256" key="10">
    <source>
        <dbReference type="ARBA" id="ARBA00022723"/>
    </source>
</evidence>
<comment type="catalytic activity">
    <reaction evidence="1 14 15 16">
        <text>Endonucleolytic cleavage to 5'-phosphomonoester.</text>
        <dbReference type="EC" id="3.1.26.4"/>
    </reaction>
</comment>
<name>A0ABR5MLK8_9BACI</name>
<evidence type="ECO:0000256" key="7">
    <source>
        <dbReference type="ARBA" id="ARBA00019179"/>
    </source>
</evidence>
<evidence type="ECO:0000256" key="1">
    <source>
        <dbReference type="ARBA" id="ARBA00000077"/>
    </source>
</evidence>
<feature type="domain" description="RNase H type-2" evidence="17">
    <location>
        <begin position="71"/>
        <end position="260"/>
    </location>
</feature>
<dbReference type="HAMAP" id="MF_00052_B">
    <property type="entry name" value="RNase_HII_B"/>
    <property type="match status" value="1"/>
</dbReference>
<dbReference type="InterPro" id="IPR036397">
    <property type="entry name" value="RNaseH_sf"/>
</dbReference>
<keyword evidence="8 14" id="KW-0963">Cytoplasm</keyword>
<evidence type="ECO:0000256" key="16">
    <source>
        <dbReference type="RuleBase" id="RU003515"/>
    </source>
</evidence>
<dbReference type="EC" id="3.1.26.4" evidence="6 14"/>
<evidence type="ECO:0000256" key="9">
    <source>
        <dbReference type="ARBA" id="ARBA00022722"/>
    </source>
</evidence>
<evidence type="ECO:0000259" key="17">
    <source>
        <dbReference type="PROSITE" id="PS51975"/>
    </source>
</evidence>
<dbReference type="InterPro" id="IPR022898">
    <property type="entry name" value="RNase_HII"/>
</dbReference>
<dbReference type="InterPro" id="IPR024567">
    <property type="entry name" value="RNase_HII/HIII_dom"/>
</dbReference>
<dbReference type="CDD" id="cd07182">
    <property type="entry name" value="RNase_HII_bacteria_HII_like"/>
    <property type="match status" value="1"/>
</dbReference>
<proteinExistence type="inferred from homology"/>
<evidence type="ECO:0000256" key="12">
    <source>
        <dbReference type="ARBA" id="ARBA00022801"/>
    </source>
</evidence>
<evidence type="ECO:0000256" key="4">
    <source>
        <dbReference type="ARBA" id="ARBA00004496"/>
    </source>
</evidence>
<comment type="similarity">
    <text evidence="5 14 16">Belongs to the RNase HII family.</text>
</comment>
<keyword evidence="19" id="KW-1185">Reference proteome</keyword>
<evidence type="ECO:0000256" key="11">
    <source>
        <dbReference type="ARBA" id="ARBA00022759"/>
    </source>
</evidence>
<protein>
    <recommendedName>
        <fullName evidence="7 14">Ribonuclease HII</fullName>
        <shortName evidence="14">RNase HII</shortName>
        <ecNumber evidence="6 14">3.1.26.4</ecNumber>
    </recommendedName>
</protein>
<dbReference type="NCBIfam" id="NF000594">
    <property type="entry name" value="PRK00015.1-1"/>
    <property type="match status" value="1"/>
</dbReference>
<dbReference type="Proteomes" id="UP000037854">
    <property type="component" value="Unassembled WGS sequence"/>
</dbReference>
<keyword evidence="9 14" id="KW-0540">Nuclease</keyword>
<reference evidence="18 19" key="1">
    <citation type="submission" date="2015-07" db="EMBL/GenBank/DDBJ databases">
        <title>High-quality draft genome sequence of Oceanobacillus caeni HM6, a bacillus isolated from a human feces.</title>
        <authorList>
            <person name="Kumar J."/>
            <person name="Verma M.K."/>
            <person name="Pandey R."/>
            <person name="Bhambi M."/>
            <person name="Chauhan N."/>
        </authorList>
    </citation>
    <scope>NUCLEOTIDE SEQUENCE [LARGE SCALE GENOMIC DNA]</scope>
    <source>
        <strain evidence="18 19">HM6</strain>
    </source>
</reference>
<gene>
    <name evidence="14" type="primary">rnhB</name>
    <name evidence="18" type="ORF">AFL42_04735</name>
</gene>
<dbReference type="InterPro" id="IPR001352">
    <property type="entry name" value="RNase_HII/HIII"/>
</dbReference>
<comment type="cofactor">
    <cofactor evidence="2">
        <name>Mg(2+)</name>
        <dbReference type="ChEBI" id="CHEBI:18420"/>
    </cofactor>
</comment>
<dbReference type="Gene3D" id="3.30.420.10">
    <property type="entry name" value="Ribonuclease H-like superfamily/Ribonuclease H"/>
    <property type="match status" value="1"/>
</dbReference>
<evidence type="ECO:0000256" key="2">
    <source>
        <dbReference type="ARBA" id="ARBA00001946"/>
    </source>
</evidence>
<sequence length="266" mass="30154">MKKQPISKLQSLFRQGLITEELVSELRLDERKGVQNLIKGYEKQKRKEMELEVKYNEMCQIENRARSLGKQYIAGVDEAGRGPLAGPVVAAAVILPLDFKLLGLNDSKQLNEVTREKYYKIIIEKAISYGVGIVDNRKIDEINIFEATKLAMTEAIKNLHVSPDHVLIDAVNLKNLTYTYESIIKGDAKSVSIAAASIIAKVTRDRIMKEIHREYPEYDFASNMGYGTKIHMEKLKEFGATPFHRYTFGPVRNALNVKEGVTAEYK</sequence>
<evidence type="ECO:0000256" key="15">
    <source>
        <dbReference type="PROSITE-ProRule" id="PRU01319"/>
    </source>
</evidence>
<evidence type="ECO:0000256" key="13">
    <source>
        <dbReference type="ARBA" id="ARBA00023211"/>
    </source>
</evidence>
<evidence type="ECO:0000313" key="19">
    <source>
        <dbReference type="Proteomes" id="UP000037854"/>
    </source>
</evidence>
<evidence type="ECO:0000256" key="8">
    <source>
        <dbReference type="ARBA" id="ARBA00022490"/>
    </source>
</evidence>
<evidence type="ECO:0000256" key="6">
    <source>
        <dbReference type="ARBA" id="ARBA00012180"/>
    </source>
</evidence>
<evidence type="ECO:0000256" key="14">
    <source>
        <dbReference type="HAMAP-Rule" id="MF_00052"/>
    </source>
</evidence>
<keyword evidence="10 14" id="KW-0479">Metal-binding</keyword>
<feature type="binding site" evidence="14 15">
    <location>
        <position position="169"/>
    </location>
    <ligand>
        <name>a divalent metal cation</name>
        <dbReference type="ChEBI" id="CHEBI:60240"/>
    </ligand>
</feature>
<feature type="binding site" evidence="14 15">
    <location>
        <position position="78"/>
    </location>
    <ligand>
        <name>a divalent metal cation</name>
        <dbReference type="ChEBI" id="CHEBI:60240"/>
    </ligand>
</feature>
<comment type="cofactor">
    <cofactor evidence="14 15">
        <name>Mn(2+)</name>
        <dbReference type="ChEBI" id="CHEBI:29035"/>
    </cofactor>
    <cofactor evidence="14 15">
        <name>Mg(2+)</name>
        <dbReference type="ChEBI" id="CHEBI:18420"/>
    </cofactor>
    <text evidence="14 15">Manganese or magnesium. Binds 1 divalent metal ion per monomer in the absence of substrate. May bind a second metal ion after substrate binding.</text>
</comment>
<feature type="binding site" evidence="14 15">
    <location>
        <position position="77"/>
    </location>
    <ligand>
        <name>a divalent metal cation</name>
        <dbReference type="ChEBI" id="CHEBI:60240"/>
    </ligand>
</feature>